<evidence type="ECO:0000256" key="2">
    <source>
        <dbReference type="ARBA" id="ARBA00008114"/>
    </source>
</evidence>
<accession>A0A8J2ZW25</accession>
<dbReference type="PANTHER" id="PTHR43840">
    <property type="entry name" value="MITOCHONDRIAL METAL TRANSPORTER 1-RELATED"/>
    <property type="match status" value="1"/>
</dbReference>
<feature type="transmembrane region" description="Helical" evidence="7">
    <location>
        <begin position="6"/>
        <end position="29"/>
    </location>
</feature>
<comment type="similarity">
    <text evidence="2">Belongs to the cation diffusion facilitator (CDF) transporter (TC 2.A.4) family.</text>
</comment>
<dbReference type="RefSeq" id="WP_188496944.1">
    <property type="nucleotide sequence ID" value="NZ_BMFV01000010.1"/>
</dbReference>
<dbReference type="Pfam" id="PF01545">
    <property type="entry name" value="Cation_efflux"/>
    <property type="match status" value="1"/>
</dbReference>
<dbReference type="Proteomes" id="UP000656813">
    <property type="component" value="Unassembled WGS sequence"/>
</dbReference>
<keyword evidence="5 7" id="KW-1133">Transmembrane helix</keyword>
<dbReference type="FunFam" id="1.20.1510.10:FF:000006">
    <property type="entry name" value="Divalent cation efflux transporter"/>
    <property type="match status" value="1"/>
</dbReference>
<gene>
    <name evidence="10" type="primary">ydfM</name>
    <name evidence="10" type="ORF">GCM10007096_16670</name>
</gene>
<keyword evidence="6 7" id="KW-0472">Membrane</keyword>
<dbReference type="InterPro" id="IPR050291">
    <property type="entry name" value="CDF_Transporter"/>
</dbReference>
<dbReference type="Gene3D" id="1.20.1510.10">
    <property type="entry name" value="Cation efflux protein transmembrane domain"/>
    <property type="match status" value="1"/>
</dbReference>
<dbReference type="SUPFAM" id="SSF160240">
    <property type="entry name" value="Cation efflux protein cytoplasmic domain-like"/>
    <property type="match status" value="1"/>
</dbReference>
<feature type="domain" description="Cation efflux protein cytoplasmic" evidence="9">
    <location>
        <begin position="217"/>
        <end position="292"/>
    </location>
</feature>
<sequence>MVKRNYSGWFIAWISLIFNFVLTVVKVLVGYIFHSTALLADGIHNGGDVIASLATLSSMKVANQPADKEHPYGHGKAEDISSSFISLILLIAGLYLIYESIVALFMPAKEANIWALLAAIVSLIVKGILYFYTMRYGKRTKSKSLIATAYDHLADVWASLAAAIGIGIAWVGNLYSIPYAVYGDPIAGIVVSILIIKVGVEMGIKSINVLMEGNVSAEQIEIYSNMIKTFPEVKRIDKLRAREHGNYILIDVRISVPGTLTIQEGHDITRQIRDSIMTKDPNVEEVLIHLNPWYATPLPLKK</sequence>
<feature type="transmembrane region" description="Helical" evidence="7">
    <location>
        <begin position="111"/>
        <end position="132"/>
    </location>
</feature>
<evidence type="ECO:0000256" key="1">
    <source>
        <dbReference type="ARBA" id="ARBA00004141"/>
    </source>
</evidence>
<name>A0A8J2ZW25_9BACL</name>
<feature type="transmembrane region" description="Helical" evidence="7">
    <location>
        <begin position="177"/>
        <end position="196"/>
    </location>
</feature>
<reference evidence="10" key="2">
    <citation type="submission" date="2020-09" db="EMBL/GenBank/DDBJ databases">
        <authorList>
            <person name="Sun Q."/>
            <person name="Zhou Y."/>
        </authorList>
    </citation>
    <scope>NUCLEOTIDE SEQUENCE</scope>
    <source>
        <strain evidence="10">CGMCC 1.12777</strain>
    </source>
</reference>
<keyword evidence="4 7" id="KW-0812">Transmembrane</keyword>
<dbReference type="Pfam" id="PF16916">
    <property type="entry name" value="ZT_dimer"/>
    <property type="match status" value="1"/>
</dbReference>
<evidence type="ECO:0000256" key="5">
    <source>
        <dbReference type="ARBA" id="ARBA00022989"/>
    </source>
</evidence>
<dbReference type="InterPro" id="IPR036837">
    <property type="entry name" value="Cation_efflux_CTD_sf"/>
</dbReference>
<organism evidence="10 11">
    <name type="scientific">Pullulanibacillus pueri</name>
    <dbReference type="NCBI Taxonomy" id="1437324"/>
    <lineage>
        <taxon>Bacteria</taxon>
        <taxon>Bacillati</taxon>
        <taxon>Bacillota</taxon>
        <taxon>Bacilli</taxon>
        <taxon>Bacillales</taxon>
        <taxon>Sporolactobacillaceae</taxon>
        <taxon>Pullulanibacillus</taxon>
    </lineage>
</organism>
<evidence type="ECO:0000256" key="6">
    <source>
        <dbReference type="ARBA" id="ARBA00023136"/>
    </source>
</evidence>
<evidence type="ECO:0000256" key="7">
    <source>
        <dbReference type="SAM" id="Phobius"/>
    </source>
</evidence>
<dbReference type="InterPro" id="IPR058533">
    <property type="entry name" value="Cation_efflux_TM"/>
</dbReference>
<feature type="domain" description="Cation efflux protein transmembrane" evidence="8">
    <location>
        <begin position="13"/>
        <end position="211"/>
    </location>
</feature>
<keyword evidence="11" id="KW-1185">Reference proteome</keyword>
<comment type="caution">
    <text evidence="10">The sequence shown here is derived from an EMBL/GenBank/DDBJ whole genome shotgun (WGS) entry which is preliminary data.</text>
</comment>
<reference evidence="10" key="1">
    <citation type="journal article" date="2014" name="Int. J. Syst. Evol. Microbiol.">
        <title>Complete genome sequence of Corynebacterium casei LMG S-19264T (=DSM 44701T), isolated from a smear-ripened cheese.</title>
        <authorList>
            <consortium name="US DOE Joint Genome Institute (JGI-PGF)"/>
            <person name="Walter F."/>
            <person name="Albersmeier A."/>
            <person name="Kalinowski J."/>
            <person name="Ruckert C."/>
        </authorList>
    </citation>
    <scope>NUCLEOTIDE SEQUENCE</scope>
    <source>
        <strain evidence="10">CGMCC 1.12777</strain>
    </source>
</reference>
<dbReference type="InterPro" id="IPR027469">
    <property type="entry name" value="Cation_efflux_TMD_sf"/>
</dbReference>
<feature type="transmembrane region" description="Helical" evidence="7">
    <location>
        <begin position="84"/>
        <end position="105"/>
    </location>
</feature>
<proteinExistence type="inferred from homology"/>
<dbReference type="AlphaFoldDB" id="A0A8J2ZW25"/>
<dbReference type="InterPro" id="IPR002524">
    <property type="entry name" value="Cation_efflux"/>
</dbReference>
<dbReference type="SUPFAM" id="SSF161111">
    <property type="entry name" value="Cation efflux protein transmembrane domain-like"/>
    <property type="match status" value="1"/>
</dbReference>
<evidence type="ECO:0000313" key="10">
    <source>
        <dbReference type="EMBL" id="GGH80370.1"/>
    </source>
</evidence>
<evidence type="ECO:0000313" key="11">
    <source>
        <dbReference type="Proteomes" id="UP000656813"/>
    </source>
</evidence>
<dbReference type="GO" id="GO:0016020">
    <property type="term" value="C:membrane"/>
    <property type="evidence" value="ECO:0007669"/>
    <property type="project" value="UniProtKB-SubCell"/>
</dbReference>
<evidence type="ECO:0000259" key="8">
    <source>
        <dbReference type="Pfam" id="PF01545"/>
    </source>
</evidence>
<dbReference type="Gene3D" id="3.30.70.1350">
    <property type="entry name" value="Cation efflux protein, cytoplasmic domain"/>
    <property type="match status" value="1"/>
</dbReference>
<evidence type="ECO:0000256" key="4">
    <source>
        <dbReference type="ARBA" id="ARBA00022692"/>
    </source>
</evidence>
<dbReference type="InterPro" id="IPR027470">
    <property type="entry name" value="Cation_efflux_CTD"/>
</dbReference>
<dbReference type="PANTHER" id="PTHR43840:SF15">
    <property type="entry name" value="MITOCHONDRIAL METAL TRANSPORTER 1-RELATED"/>
    <property type="match status" value="1"/>
</dbReference>
<protein>
    <submittedName>
        <fullName evidence="10">Putative transporter YdfM</fullName>
    </submittedName>
</protein>
<dbReference type="EMBL" id="BMFV01000010">
    <property type="protein sequence ID" value="GGH80370.1"/>
    <property type="molecule type" value="Genomic_DNA"/>
</dbReference>
<feature type="transmembrane region" description="Helical" evidence="7">
    <location>
        <begin position="153"/>
        <end position="171"/>
    </location>
</feature>
<dbReference type="NCBIfam" id="TIGR01297">
    <property type="entry name" value="CDF"/>
    <property type="match status" value="1"/>
</dbReference>
<comment type="subcellular location">
    <subcellularLocation>
        <location evidence="1">Membrane</location>
        <topology evidence="1">Multi-pass membrane protein</topology>
    </subcellularLocation>
</comment>
<keyword evidence="3" id="KW-0813">Transport</keyword>
<evidence type="ECO:0000256" key="3">
    <source>
        <dbReference type="ARBA" id="ARBA00022448"/>
    </source>
</evidence>
<dbReference type="GO" id="GO:0008324">
    <property type="term" value="F:monoatomic cation transmembrane transporter activity"/>
    <property type="evidence" value="ECO:0007669"/>
    <property type="project" value="InterPro"/>
</dbReference>
<evidence type="ECO:0000259" key="9">
    <source>
        <dbReference type="Pfam" id="PF16916"/>
    </source>
</evidence>